<dbReference type="AlphaFoldDB" id="A0A399QKF2"/>
<evidence type="ECO:0000256" key="2">
    <source>
        <dbReference type="ARBA" id="ARBA00023125"/>
    </source>
</evidence>
<name>A0A399QKF2_9MICO</name>
<comment type="similarity">
    <text evidence="1">Belongs to the 'phage' integrase family.</text>
</comment>
<dbReference type="InterPro" id="IPR010998">
    <property type="entry name" value="Integrase_recombinase_N"/>
</dbReference>
<dbReference type="Proteomes" id="UP000265361">
    <property type="component" value="Unassembled WGS sequence"/>
</dbReference>
<dbReference type="Pfam" id="PF22022">
    <property type="entry name" value="Phage_int_M"/>
    <property type="match status" value="1"/>
</dbReference>
<dbReference type="PANTHER" id="PTHR30349">
    <property type="entry name" value="PHAGE INTEGRASE-RELATED"/>
    <property type="match status" value="1"/>
</dbReference>
<evidence type="ECO:0000256" key="4">
    <source>
        <dbReference type="PROSITE-ProRule" id="PRU01248"/>
    </source>
</evidence>
<accession>A0A399QKF2</accession>
<evidence type="ECO:0000313" key="7">
    <source>
        <dbReference type="EMBL" id="RIJ19438.1"/>
    </source>
</evidence>
<dbReference type="EMBL" id="QWED01000005">
    <property type="protein sequence ID" value="RIJ19438.1"/>
    <property type="molecule type" value="Genomic_DNA"/>
</dbReference>
<dbReference type="PROSITE" id="PS51898">
    <property type="entry name" value="TYR_RECOMBINASE"/>
    <property type="match status" value="1"/>
</dbReference>
<reference evidence="7 8" key="1">
    <citation type="submission" date="2018-08" db="EMBL/GenBank/DDBJ databases">
        <title>Genome Sequence of Clavibacter michiganensis Subspecies type strains, and the Atypical Peach-Colored Strains Isolated from Tomato.</title>
        <authorList>
            <person name="Osdaghi E."/>
            <person name="Portier P."/>
            <person name="Briand M."/>
            <person name="Jacques M.-A."/>
        </authorList>
    </citation>
    <scope>NUCLEOTIDE SEQUENCE [LARGE SCALE GENOMIC DNA]</scope>
    <source>
        <strain evidence="7 8">CFBP 7577</strain>
    </source>
</reference>
<dbReference type="GO" id="GO:0006310">
    <property type="term" value="P:DNA recombination"/>
    <property type="evidence" value="ECO:0007669"/>
    <property type="project" value="UniProtKB-KW"/>
</dbReference>
<dbReference type="GO" id="GO:0015074">
    <property type="term" value="P:DNA integration"/>
    <property type="evidence" value="ECO:0007669"/>
    <property type="project" value="InterPro"/>
</dbReference>
<dbReference type="SUPFAM" id="SSF56349">
    <property type="entry name" value="DNA breaking-rejoining enzymes"/>
    <property type="match status" value="1"/>
</dbReference>
<comment type="caution">
    <text evidence="7">The sequence shown here is derived from an EMBL/GenBank/DDBJ whole genome shotgun (WGS) entry which is preliminary data.</text>
</comment>
<dbReference type="InterPro" id="IPR053876">
    <property type="entry name" value="Phage_int_M"/>
</dbReference>
<evidence type="ECO:0000259" key="6">
    <source>
        <dbReference type="PROSITE" id="PS51900"/>
    </source>
</evidence>
<gene>
    <name evidence="7" type="ORF">DZF97_00650</name>
</gene>
<feature type="domain" description="Tyr recombinase" evidence="5">
    <location>
        <begin position="175"/>
        <end position="381"/>
    </location>
</feature>
<evidence type="ECO:0000256" key="1">
    <source>
        <dbReference type="ARBA" id="ARBA00008857"/>
    </source>
</evidence>
<protein>
    <submittedName>
        <fullName evidence="7">Site-specific integrase</fullName>
    </submittedName>
</protein>
<dbReference type="InterPro" id="IPR050090">
    <property type="entry name" value="Tyrosine_recombinase_XerCD"/>
</dbReference>
<dbReference type="RefSeq" id="WP_237580926.1">
    <property type="nucleotide sequence ID" value="NZ_CP040797.1"/>
</dbReference>
<dbReference type="InterPro" id="IPR044068">
    <property type="entry name" value="CB"/>
</dbReference>
<sequence>MAHVRPVARKAGKPAYEVQWRDGTARKQRTFPTKREAERFALTAENELAEGNSTATLVRNARTFESVAEEMLTASAAKLKPRTQAGYVQVYRTRVFPHLGSRRIGTITNADIEQWIAVLAATPTQRKGTPLHPNTVRHAWIAANKVFQYALKHRLISHNPATGADLPNPRTADDAPQHFLSAPEVEALASALDDRAPDGLLVRLAAYTGLRAGEIQGLQIRDVNLLRKTLSVRRTRVRTTAGWQVGTPKSEKSVRDVPLRGMLVAALRDYLDEHPHRTEPTAWLWPGRHYAGGGEWRGALDWSKPLDFDSFYRNRYKPAAAEVLGIPGLRFHDLRHTAASLFAGSGMPLARVARLLGHADTATTYRLYLHFFPDDYAADMDRLDAYLSPRPTESDPVPLQAIRTHRGT</sequence>
<proteinExistence type="inferred from homology"/>
<dbReference type="CDD" id="cd01189">
    <property type="entry name" value="INT_ICEBs1_C_like"/>
    <property type="match status" value="1"/>
</dbReference>
<dbReference type="PROSITE" id="PS51900">
    <property type="entry name" value="CB"/>
    <property type="match status" value="1"/>
</dbReference>
<keyword evidence="3" id="KW-0233">DNA recombination</keyword>
<dbReference type="InterPro" id="IPR002104">
    <property type="entry name" value="Integrase_catalytic"/>
</dbReference>
<dbReference type="PANTHER" id="PTHR30349:SF64">
    <property type="entry name" value="PROPHAGE INTEGRASE INTD-RELATED"/>
    <property type="match status" value="1"/>
</dbReference>
<feature type="domain" description="Core-binding (CB)" evidence="6">
    <location>
        <begin position="62"/>
        <end position="151"/>
    </location>
</feature>
<organism evidence="7 8">
    <name type="scientific">Clavibacter nebraskensis</name>
    <dbReference type="NCBI Taxonomy" id="31963"/>
    <lineage>
        <taxon>Bacteria</taxon>
        <taxon>Bacillati</taxon>
        <taxon>Actinomycetota</taxon>
        <taxon>Actinomycetes</taxon>
        <taxon>Micrococcales</taxon>
        <taxon>Microbacteriaceae</taxon>
        <taxon>Clavibacter</taxon>
    </lineage>
</organism>
<evidence type="ECO:0000256" key="3">
    <source>
        <dbReference type="ARBA" id="ARBA00023172"/>
    </source>
</evidence>
<dbReference type="Gene3D" id="1.10.443.10">
    <property type="entry name" value="Intergrase catalytic core"/>
    <property type="match status" value="1"/>
</dbReference>
<dbReference type="Pfam" id="PF00589">
    <property type="entry name" value="Phage_integrase"/>
    <property type="match status" value="1"/>
</dbReference>
<dbReference type="GO" id="GO:0003677">
    <property type="term" value="F:DNA binding"/>
    <property type="evidence" value="ECO:0007669"/>
    <property type="project" value="UniProtKB-UniRule"/>
</dbReference>
<keyword evidence="2 4" id="KW-0238">DNA-binding</keyword>
<evidence type="ECO:0000259" key="5">
    <source>
        <dbReference type="PROSITE" id="PS51898"/>
    </source>
</evidence>
<dbReference type="Gene3D" id="1.10.150.130">
    <property type="match status" value="1"/>
</dbReference>
<evidence type="ECO:0000313" key="8">
    <source>
        <dbReference type="Proteomes" id="UP000265361"/>
    </source>
</evidence>
<dbReference type="InterPro" id="IPR011010">
    <property type="entry name" value="DNA_brk_join_enz"/>
</dbReference>
<dbReference type="InterPro" id="IPR013762">
    <property type="entry name" value="Integrase-like_cat_sf"/>
</dbReference>